<dbReference type="Proteomes" id="UP001185028">
    <property type="component" value="Unassembled WGS sequence"/>
</dbReference>
<keyword evidence="2" id="KW-0805">Transcription regulation</keyword>
<dbReference type="InterPro" id="IPR036388">
    <property type="entry name" value="WH-like_DNA-bd_sf"/>
</dbReference>
<comment type="similarity">
    <text evidence="1">Belongs to the LysR transcriptional regulatory family.</text>
</comment>
<name>A0ABU1IXT8_9BACL</name>
<keyword evidence="3 6" id="KW-0238">DNA-binding</keyword>
<reference evidence="6 7" key="1">
    <citation type="submission" date="2023-07" db="EMBL/GenBank/DDBJ databases">
        <title>Genomic Encyclopedia of Type Strains, Phase IV (KMG-IV): sequencing the most valuable type-strain genomes for metagenomic binning, comparative biology and taxonomic classification.</title>
        <authorList>
            <person name="Goeker M."/>
        </authorList>
    </citation>
    <scope>NUCLEOTIDE SEQUENCE [LARGE SCALE GENOMIC DNA]</scope>
    <source>
        <strain evidence="6 7">DSM 22170</strain>
    </source>
</reference>
<dbReference type="PANTHER" id="PTHR30126:SF40">
    <property type="entry name" value="HTH-TYPE TRANSCRIPTIONAL REGULATOR GLTR"/>
    <property type="match status" value="1"/>
</dbReference>
<dbReference type="RefSeq" id="WP_188775500.1">
    <property type="nucleotide sequence ID" value="NZ_BMMB01000004.1"/>
</dbReference>
<evidence type="ECO:0000256" key="2">
    <source>
        <dbReference type="ARBA" id="ARBA00023015"/>
    </source>
</evidence>
<dbReference type="Pfam" id="PF03466">
    <property type="entry name" value="LysR_substrate"/>
    <property type="match status" value="1"/>
</dbReference>
<feature type="domain" description="HTH lysR-type" evidence="5">
    <location>
        <begin position="1"/>
        <end position="58"/>
    </location>
</feature>
<evidence type="ECO:0000313" key="7">
    <source>
        <dbReference type="Proteomes" id="UP001185028"/>
    </source>
</evidence>
<evidence type="ECO:0000256" key="3">
    <source>
        <dbReference type="ARBA" id="ARBA00023125"/>
    </source>
</evidence>
<keyword evidence="4" id="KW-0804">Transcription</keyword>
<gene>
    <name evidence="6" type="ORF">JOC58_000923</name>
</gene>
<dbReference type="InterPro" id="IPR005119">
    <property type="entry name" value="LysR_subst-bd"/>
</dbReference>
<keyword evidence="7" id="KW-1185">Reference proteome</keyword>
<evidence type="ECO:0000256" key="4">
    <source>
        <dbReference type="ARBA" id="ARBA00023163"/>
    </source>
</evidence>
<dbReference type="PROSITE" id="PS50931">
    <property type="entry name" value="HTH_LYSR"/>
    <property type="match status" value="1"/>
</dbReference>
<evidence type="ECO:0000259" key="5">
    <source>
        <dbReference type="PROSITE" id="PS50931"/>
    </source>
</evidence>
<accession>A0ABU1IXT8</accession>
<dbReference type="Pfam" id="PF00126">
    <property type="entry name" value="HTH_1"/>
    <property type="match status" value="1"/>
</dbReference>
<comment type="caution">
    <text evidence="6">The sequence shown here is derived from an EMBL/GenBank/DDBJ whole genome shotgun (WGS) entry which is preliminary data.</text>
</comment>
<proteinExistence type="inferred from homology"/>
<evidence type="ECO:0000313" key="6">
    <source>
        <dbReference type="EMBL" id="MDR6243038.1"/>
    </source>
</evidence>
<dbReference type="GO" id="GO:0003677">
    <property type="term" value="F:DNA binding"/>
    <property type="evidence" value="ECO:0007669"/>
    <property type="project" value="UniProtKB-KW"/>
</dbReference>
<dbReference type="SUPFAM" id="SSF53850">
    <property type="entry name" value="Periplasmic binding protein-like II"/>
    <property type="match status" value="1"/>
</dbReference>
<dbReference type="InterPro" id="IPR000847">
    <property type="entry name" value="LysR_HTH_N"/>
</dbReference>
<dbReference type="EMBL" id="JAVDQH010000003">
    <property type="protein sequence ID" value="MDR6243038.1"/>
    <property type="molecule type" value="Genomic_DNA"/>
</dbReference>
<dbReference type="InterPro" id="IPR036390">
    <property type="entry name" value="WH_DNA-bd_sf"/>
</dbReference>
<organism evidence="6 7">
    <name type="scientific">Paenibacillus hunanensis</name>
    <dbReference type="NCBI Taxonomy" id="539262"/>
    <lineage>
        <taxon>Bacteria</taxon>
        <taxon>Bacillati</taxon>
        <taxon>Bacillota</taxon>
        <taxon>Bacilli</taxon>
        <taxon>Bacillales</taxon>
        <taxon>Paenibacillaceae</taxon>
        <taxon>Paenibacillus</taxon>
    </lineage>
</organism>
<dbReference type="Gene3D" id="3.40.190.290">
    <property type="match status" value="1"/>
</dbReference>
<evidence type="ECO:0000256" key="1">
    <source>
        <dbReference type="ARBA" id="ARBA00009437"/>
    </source>
</evidence>
<protein>
    <submittedName>
        <fullName evidence="6">DNA-binding transcriptional LysR family regulator</fullName>
    </submittedName>
</protein>
<dbReference type="PANTHER" id="PTHR30126">
    <property type="entry name" value="HTH-TYPE TRANSCRIPTIONAL REGULATOR"/>
    <property type="match status" value="1"/>
</dbReference>
<sequence length="378" mass="42381">MELNDLVIFRHVARLGSMSAAAHALGYVQSNITTRVRRLEQELHTELFIRTPRGVQLLPAGERLLVYADRMVDLMEQAQAEFRSVTAAKTIAPLRIGATFTITSGYLTEAIINGELALEVYTRSSRELIVMLLAGELDGILLNRAWQDQPEQAICQFMIQENIGWTMPIASFAKRSVTAAEKKSLPEQLLDYPVLVMRDTDCPYHQATLDYIDRYPEYVWNIRHVDSLDTLLTLIRHGQGVAILPQRIAQQADQTTYMSWQPLLLAGKQPVHVQIAYYECKRNDNDIEATAEVGTNAVTANNRNDCDHTSTKSKSNTSENQVASAIADQLLQSNITTTKCTPDAMKIEPIQAVTNESGIHVLKKLLLHVSSDIEKQHK</sequence>
<dbReference type="CDD" id="cd05466">
    <property type="entry name" value="PBP2_LTTR_substrate"/>
    <property type="match status" value="1"/>
</dbReference>
<dbReference type="Gene3D" id="1.10.10.10">
    <property type="entry name" value="Winged helix-like DNA-binding domain superfamily/Winged helix DNA-binding domain"/>
    <property type="match status" value="1"/>
</dbReference>
<dbReference type="SUPFAM" id="SSF46785">
    <property type="entry name" value="Winged helix' DNA-binding domain"/>
    <property type="match status" value="1"/>
</dbReference>